<dbReference type="InterPro" id="IPR052055">
    <property type="entry name" value="Hepadnavirus_pol/RT"/>
</dbReference>
<gene>
    <name evidence="1" type="ORF">M9458_045165</name>
</gene>
<dbReference type="Proteomes" id="UP001529510">
    <property type="component" value="Unassembled WGS sequence"/>
</dbReference>
<dbReference type="PANTHER" id="PTHR33050:SF7">
    <property type="entry name" value="RIBONUCLEASE H"/>
    <property type="match status" value="1"/>
</dbReference>
<evidence type="ECO:0000313" key="1">
    <source>
        <dbReference type="EMBL" id="KAL0161440.1"/>
    </source>
</evidence>
<comment type="caution">
    <text evidence="1">The sequence shown here is derived from an EMBL/GenBank/DDBJ whole genome shotgun (WGS) entry which is preliminary data.</text>
</comment>
<evidence type="ECO:0008006" key="3">
    <source>
        <dbReference type="Google" id="ProtNLM"/>
    </source>
</evidence>
<sequence>MGIRILNYLDDWLIIAHSDLVLQHLSHLGLQVKWEKSKLSPVQSISFLGMELDSVNMLALLTNEHVQSVLSCLNLFRHKTAAPEAYGSRSHSYAARSAPYETALALALQPDPEMGMAPRHVPGRRYPGIPCIPTGRHVIVNTDASKTGWGAIFNGQAASGSWTGPRLQWHINSL</sequence>
<keyword evidence="2" id="KW-1185">Reference proteome</keyword>
<dbReference type="PANTHER" id="PTHR33050">
    <property type="entry name" value="REVERSE TRANSCRIPTASE DOMAIN-CONTAINING PROTEIN"/>
    <property type="match status" value="1"/>
</dbReference>
<protein>
    <recommendedName>
        <fullName evidence="3">Reverse transcriptase domain-containing protein</fullName>
    </recommendedName>
</protein>
<name>A0ABD0NJC4_CIRMR</name>
<dbReference type="InterPro" id="IPR043502">
    <property type="entry name" value="DNA/RNA_pol_sf"/>
</dbReference>
<proteinExistence type="predicted"/>
<organism evidence="1 2">
    <name type="scientific">Cirrhinus mrigala</name>
    <name type="common">Mrigala</name>
    <dbReference type="NCBI Taxonomy" id="683832"/>
    <lineage>
        <taxon>Eukaryota</taxon>
        <taxon>Metazoa</taxon>
        <taxon>Chordata</taxon>
        <taxon>Craniata</taxon>
        <taxon>Vertebrata</taxon>
        <taxon>Euteleostomi</taxon>
        <taxon>Actinopterygii</taxon>
        <taxon>Neopterygii</taxon>
        <taxon>Teleostei</taxon>
        <taxon>Ostariophysi</taxon>
        <taxon>Cypriniformes</taxon>
        <taxon>Cyprinidae</taxon>
        <taxon>Labeoninae</taxon>
        <taxon>Labeonini</taxon>
        <taxon>Cirrhinus</taxon>
    </lineage>
</organism>
<dbReference type="EMBL" id="JAMKFB020000022">
    <property type="protein sequence ID" value="KAL0161440.1"/>
    <property type="molecule type" value="Genomic_DNA"/>
</dbReference>
<evidence type="ECO:0000313" key="2">
    <source>
        <dbReference type="Proteomes" id="UP001529510"/>
    </source>
</evidence>
<dbReference type="AlphaFoldDB" id="A0ABD0NJC4"/>
<reference evidence="1 2" key="1">
    <citation type="submission" date="2024-05" db="EMBL/GenBank/DDBJ databases">
        <title>Genome sequencing and assembly of Indian major carp, Cirrhinus mrigala (Hamilton, 1822).</title>
        <authorList>
            <person name="Mohindra V."/>
            <person name="Chowdhury L.M."/>
            <person name="Lal K."/>
            <person name="Jena J.K."/>
        </authorList>
    </citation>
    <scope>NUCLEOTIDE SEQUENCE [LARGE SCALE GENOMIC DNA]</scope>
    <source>
        <strain evidence="1">CM1030</strain>
        <tissue evidence="1">Blood</tissue>
    </source>
</reference>
<dbReference type="SUPFAM" id="SSF56672">
    <property type="entry name" value="DNA/RNA polymerases"/>
    <property type="match status" value="1"/>
</dbReference>
<accession>A0ABD0NJC4</accession>
<feature type="non-terminal residue" evidence="1">
    <location>
        <position position="174"/>
    </location>
</feature>